<dbReference type="InterPro" id="IPR012001">
    <property type="entry name" value="Thiamin_PyroP_enz_TPP-bd_dom"/>
</dbReference>
<evidence type="ECO:0000313" key="8">
    <source>
        <dbReference type="EMBL" id="MBB6072487.1"/>
    </source>
</evidence>
<name>A0A841H390_9BACT</name>
<dbReference type="Pfam" id="PF02775">
    <property type="entry name" value="TPP_enzyme_C"/>
    <property type="match status" value="1"/>
</dbReference>
<keyword evidence="8" id="KW-0670">Pyruvate</keyword>
<keyword evidence="2 3" id="KW-0786">Thiamine pyrophosphate</keyword>
<dbReference type="EMBL" id="JACHIA010000015">
    <property type="protein sequence ID" value="MBB6072487.1"/>
    <property type="molecule type" value="Genomic_DNA"/>
</dbReference>
<dbReference type="Pfam" id="PF02776">
    <property type="entry name" value="TPP_enzyme_N"/>
    <property type="match status" value="1"/>
</dbReference>
<dbReference type="Gene3D" id="3.40.50.970">
    <property type="match status" value="2"/>
</dbReference>
<evidence type="ECO:0000259" key="6">
    <source>
        <dbReference type="Pfam" id="PF02775"/>
    </source>
</evidence>
<dbReference type="CDD" id="cd07039">
    <property type="entry name" value="TPP_PYR_POX"/>
    <property type="match status" value="1"/>
</dbReference>
<organism evidence="8 9">
    <name type="scientific">Longimicrobium terrae</name>
    <dbReference type="NCBI Taxonomy" id="1639882"/>
    <lineage>
        <taxon>Bacteria</taxon>
        <taxon>Pseudomonadati</taxon>
        <taxon>Gemmatimonadota</taxon>
        <taxon>Longimicrobiia</taxon>
        <taxon>Longimicrobiales</taxon>
        <taxon>Longimicrobiaceae</taxon>
        <taxon>Longimicrobium</taxon>
    </lineage>
</organism>
<evidence type="ECO:0000256" key="2">
    <source>
        <dbReference type="ARBA" id="ARBA00023052"/>
    </source>
</evidence>
<evidence type="ECO:0000259" key="5">
    <source>
        <dbReference type="Pfam" id="PF00205"/>
    </source>
</evidence>
<dbReference type="SUPFAM" id="SSF52467">
    <property type="entry name" value="DHS-like NAD/FAD-binding domain"/>
    <property type="match status" value="1"/>
</dbReference>
<dbReference type="InterPro" id="IPR047210">
    <property type="entry name" value="TPP_PYR_POXB-like"/>
</dbReference>
<feature type="domain" description="Thiamine pyrophosphate enzyme N-terminal TPP-binding" evidence="7">
    <location>
        <begin position="5"/>
        <end position="120"/>
    </location>
</feature>
<dbReference type="InterPro" id="IPR029035">
    <property type="entry name" value="DHS-like_NAD/FAD-binding_dom"/>
</dbReference>
<feature type="region of interest" description="Disordered" evidence="4">
    <location>
        <begin position="570"/>
        <end position="591"/>
    </location>
</feature>
<comment type="caution">
    <text evidence="8">The sequence shown here is derived from an EMBL/GenBank/DDBJ whole genome shotgun (WGS) entry which is preliminary data.</text>
</comment>
<reference evidence="8 9" key="1">
    <citation type="submission" date="2020-08" db="EMBL/GenBank/DDBJ databases">
        <title>Genomic Encyclopedia of Type Strains, Phase IV (KMG-IV): sequencing the most valuable type-strain genomes for metagenomic binning, comparative biology and taxonomic classification.</title>
        <authorList>
            <person name="Goeker M."/>
        </authorList>
    </citation>
    <scope>NUCLEOTIDE SEQUENCE [LARGE SCALE GENOMIC DNA]</scope>
    <source>
        <strain evidence="8 9">DSM 29007</strain>
    </source>
</reference>
<feature type="compositionally biased region" description="Basic and acidic residues" evidence="4">
    <location>
        <begin position="570"/>
        <end position="584"/>
    </location>
</feature>
<feature type="domain" description="Thiamine pyrophosphate enzyme TPP-binding" evidence="6">
    <location>
        <begin position="390"/>
        <end position="544"/>
    </location>
</feature>
<protein>
    <submittedName>
        <fullName evidence="8">Pyruvate dehydrogenase (Quinone)</fullName>
        <ecNumber evidence="8">1.2.5.1</ecNumber>
    </submittedName>
</protein>
<comment type="similarity">
    <text evidence="1 3">Belongs to the TPP enzyme family.</text>
</comment>
<accession>A0A841H390</accession>
<dbReference type="InterPro" id="IPR047211">
    <property type="entry name" value="POXB-like"/>
</dbReference>
<evidence type="ECO:0000259" key="7">
    <source>
        <dbReference type="Pfam" id="PF02776"/>
    </source>
</evidence>
<keyword evidence="9" id="KW-1185">Reference proteome</keyword>
<dbReference type="InterPro" id="IPR012000">
    <property type="entry name" value="Thiamin_PyroP_enz_cen_dom"/>
</dbReference>
<dbReference type="GO" id="GO:0030976">
    <property type="term" value="F:thiamine pyrophosphate binding"/>
    <property type="evidence" value="ECO:0007669"/>
    <property type="project" value="InterPro"/>
</dbReference>
<evidence type="ECO:0000313" key="9">
    <source>
        <dbReference type="Proteomes" id="UP000582837"/>
    </source>
</evidence>
<dbReference type="GO" id="GO:0019752">
    <property type="term" value="P:carboxylic acid metabolic process"/>
    <property type="evidence" value="ECO:0007669"/>
    <property type="project" value="UniProtKB-ARBA"/>
</dbReference>
<dbReference type="PANTHER" id="PTHR42981">
    <property type="entry name" value="PYRUVATE DEHYDROGENASE [UBIQUINONE]"/>
    <property type="match status" value="1"/>
</dbReference>
<dbReference type="NCBIfam" id="NF006129">
    <property type="entry name" value="PRK08273.1"/>
    <property type="match status" value="1"/>
</dbReference>
<dbReference type="SUPFAM" id="SSF52518">
    <property type="entry name" value="Thiamin diphosphate-binding fold (THDP-binding)"/>
    <property type="match status" value="2"/>
</dbReference>
<dbReference type="PANTHER" id="PTHR42981:SF2">
    <property type="entry name" value="PYRUVATE DEHYDROGENASE [UBIQUINONE]"/>
    <property type="match status" value="1"/>
</dbReference>
<evidence type="ECO:0000256" key="1">
    <source>
        <dbReference type="ARBA" id="ARBA00007812"/>
    </source>
</evidence>
<dbReference type="CDD" id="cd02014">
    <property type="entry name" value="TPP_POX"/>
    <property type="match status" value="1"/>
</dbReference>
<proteinExistence type="inferred from homology"/>
<dbReference type="GO" id="GO:0052737">
    <property type="term" value="F:pyruvate dehydrogenase (quinone) activity"/>
    <property type="evidence" value="ECO:0007669"/>
    <property type="project" value="UniProtKB-EC"/>
</dbReference>
<dbReference type="GO" id="GO:0000287">
    <property type="term" value="F:magnesium ion binding"/>
    <property type="evidence" value="ECO:0007669"/>
    <property type="project" value="InterPro"/>
</dbReference>
<dbReference type="PROSITE" id="PS00187">
    <property type="entry name" value="TPP_ENZYMES"/>
    <property type="match status" value="1"/>
</dbReference>
<dbReference type="Proteomes" id="UP000582837">
    <property type="component" value="Unassembled WGS sequence"/>
</dbReference>
<dbReference type="InterPro" id="IPR029061">
    <property type="entry name" value="THDP-binding"/>
</dbReference>
<dbReference type="InterPro" id="IPR000399">
    <property type="entry name" value="TPP-bd_CS"/>
</dbReference>
<sequence>MGEKKVSDFLIERLRAWGVRRMFGYSGDGINGILGALQRADESIEFIQPPHEELAALMASGYARFSGEVAVCMATSGPGAIHLLNGLYDAKLDHQPVVAIVGQQPTTGLGGGTQQEVDLVTLFKDVASAYVQMVSSPEQVRHVIDRAFRVAHARRTVTCVIIPHDVQDEPAVESPPHEHGHHHSSVGYSAPRVVPTDDDLRRAADVLNAGQKVAILVGAGALAAGEQVRDVAERLGAGVAKALLGKAVLPDDLPWVTGSVGWLGTSASNRMMRECDTLLMVGSGFPYTEFLPEEGQARGVQIDTDASMLGMRYPMEAALVGDAALTLAALAPLLERKEDRAWRKTVEGWKADWEQTLDERADAPANPLNPQAVVRSLSDRLPDGAIITADSGTAAVWMARNIRIREGMMASVSGTLATMGCAVPYAIAAKFAHPDRPVIALVGDGAMQMIGINALITAARYRDRWSDPRLIILVLNNRDLNFVTWEQRAMEGFPRFPATQDLSDLPYARIAEAMGLQGVRIDHPDQVDAAWEQALAANGPFVIDAVVDADVPTLPPELEPEQRKTIRKALDAGDEEAKGVREQMRAQGYDL</sequence>
<dbReference type="AlphaFoldDB" id="A0A841H390"/>
<feature type="region of interest" description="Disordered" evidence="4">
    <location>
        <begin position="169"/>
        <end position="191"/>
    </location>
</feature>
<dbReference type="InterPro" id="IPR047212">
    <property type="entry name" value="TPP_POXB-like"/>
</dbReference>
<evidence type="ECO:0000256" key="4">
    <source>
        <dbReference type="SAM" id="MobiDB-lite"/>
    </source>
</evidence>
<dbReference type="EC" id="1.2.5.1" evidence="8"/>
<gene>
    <name evidence="8" type="ORF">HNQ61_004149</name>
</gene>
<dbReference type="Gene3D" id="3.40.50.1220">
    <property type="entry name" value="TPP-binding domain"/>
    <property type="match status" value="1"/>
</dbReference>
<dbReference type="InterPro" id="IPR011766">
    <property type="entry name" value="TPP_enzyme_TPP-bd"/>
</dbReference>
<evidence type="ECO:0000256" key="3">
    <source>
        <dbReference type="RuleBase" id="RU362132"/>
    </source>
</evidence>
<keyword evidence="8" id="KW-0560">Oxidoreductase</keyword>
<feature type="domain" description="Thiamine pyrophosphate enzyme central" evidence="5">
    <location>
        <begin position="200"/>
        <end position="330"/>
    </location>
</feature>
<dbReference type="Pfam" id="PF00205">
    <property type="entry name" value="TPP_enzyme_M"/>
    <property type="match status" value="1"/>
</dbReference>
<dbReference type="RefSeq" id="WP_170038253.1">
    <property type="nucleotide sequence ID" value="NZ_JABDTL010000002.1"/>
</dbReference>